<sequence length="201" mass="21510">MRKRSRFPRMSFPRVATLAACVDLSLSIVYLLAGDLGGSGFGAGSLRFVSGTAAPGSVLARTVVVQHKGWGEFYTEGGVVEAGCGILSFGVVYVDVRLDDFRVVGVSGYYGRVWDADPLLAVLPERSEPRDVMLLTDADLAPGVAVGEEAFFAVRAVGRGVLYEGPWRSSDVAKWVFCSAGFWVGCDDVDRLNAIYLPSGM</sequence>
<dbReference type="STRING" id="2017.SAMN05444320_103492"/>
<evidence type="ECO:0000313" key="1">
    <source>
        <dbReference type="EMBL" id="SHF39794.1"/>
    </source>
</evidence>
<accession>A0A1M5BBA6</accession>
<name>A0A1M5BBA6_STRHI</name>
<dbReference type="RefSeq" id="WP_143174091.1">
    <property type="nucleotide sequence ID" value="NZ_FQVN01000003.1"/>
</dbReference>
<dbReference type="Proteomes" id="UP000184501">
    <property type="component" value="Unassembled WGS sequence"/>
</dbReference>
<keyword evidence="2" id="KW-1185">Reference proteome</keyword>
<organism evidence="1 2">
    <name type="scientific">Streptoalloteichus hindustanus</name>
    <dbReference type="NCBI Taxonomy" id="2017"/>
    <lineage>
        <taxon>Bacteria</taxon>
        <taxon>Bacillati</taxon>
        <taxon>Actinomycetota</taxon>
        <taxon>Actinomycetes</taxon>
        <taxon>Pseudonocardiales</taxon>
        <taxon>Pseudonocardiaceae</taxon>
        <taxon>Streptoalloteichus</taxon>
    </lineage>
</organism>
<proteinExistence type="predicted"/>
<dbReference type="EMBL" id="FQVN01000003">
    <property type="protein sequence ID" value="SHF39794.1"/>
    <property type="molecule type" value="Genomic_DNA"/>
</dbReference>
<reference evidence="1 2" key="1">
    <citation type="submission" date="2016-11" db="EMBL/GenBank/DDBJ databases">
        <authorList>
            <person name="Jaros S."/>
            <person name="Januszkiewicz K."/>
            <person name="Wedrychowicz H."/>
        </authorList>
    </citation>
    <scope>NUCLEOTIDE SEQUENCE [LARGE SCALE GENOMIC DNA]</scope>
    <source>
        <strain evidence="1 2">DSM 44523</strain>
    </source>
</reference>
<gene>
    <name evidence="1" type="ORF">SAMN05444320_103492</name>
</gene>
<dbReference type="AlphaFoldDB" id="A0A1M5BBA6"/>
<evidence type="ECO:0000313" key="2">
    <source>
        <dbReference type="Proteomes" id="UP000184501"/>
    </source>
</evidence>
<protein>
    <submittedName>
        <fullName evidence="1">Uncharacterized protein</fullName>
    </submittedName>
</protein>